<evidence type="ECO:0000313" key="6">
    <source>
        <dbReference type="Proteomes" id="UP000092403"/>
    </source>
</evidence>
<accession>A0A150IPG5</accession>
<dbReference type="EMBL" id="LNGE01000064">
    <property type="protein sequence ID" value="KYC44456.1"/>
    <property type="molecule type" value="Genomic_DNA"/>
</dbReference>
<reference evidence="4 5" key="1">
    <citation type="journal article" date="2016" name="ISME J.">
        <title>Chasing the elusive Euryarchaeota class WSA2: genomes reveal a uniquely fastidious methyl-reducing methanogen.</title>
        <authorList>
            <person name="Nobu M.K."/>
            <person name="Narihiro T."/>
            <person name="Kuroda K."/>
            <person name="Mei R."/>
            <person name="Liu W.T."/>
        </authorList>
    </citation>
    <scope>NUCLEOTIDE SEQUENCE [LARGE SCALE GENOMIC DNA]</scope>
    <source>
        <strain evidence="1">B03fssc0709_Meth_Bin005</strain>
        <strain evidence="2">B15fssc0709_Meth_Bin003</strain>
        <strain evidence="3">BMIXfssc0709_Meth_Bin006</strain>
    </source>
</reference>
<organism evidence="3 6">
    <name type="scientific">Candidatus Methanofastidiosum methylothiophilum</name>
    <dbReference type="NCBI Taxonomy" id="1705564"/>
    <lineage>
        <taxon>Archaea</taxon>
        <taxon>Methanobacteriati</taxon>
        <taxon>Methanobacteriota</taxon>
        <taxon>Stenosarchaea group</taxon>
        <taxon>Candidatus Methanofastidiosia</taxon>
        <taxon>Candidatus Methanofastidiosales</taxon>
        <taxon>Candidatus Methanofastidiosaceae</taxon>
        <taxon>Candidatus Methanofastidiosum</taxon>
    </lineage>
</organism>
<evidence type="ECO:0000313" key="4">
    <source>
        <dbReference type="Proteomes" id="UP000091929"/>
    </source>
</evidence>
<accession>A0A150IHJ6</accession>
<evidence type="ECO:0000313" key="5">
    <source>
        <dbReference type="Proteomes" id="UP000092401"/>
    </source>
</evidence>
<accession>A0A150IXU0</accession>
<protein>
    <submittedName>
        <fullName evidence="3">Uncharacterized protein</fullName>
    </submittedName>
</protein>
<dbReference type="EMBL" id="LNJC01000025">
    <property type="protein sequence ID" value="KYC49813.1"/>
    <property type="molecule type" value="Genomic_DNA"/>
</dbReference>
<dbReference type="Proteomes" id="UP000092403">
    <property type="component" value="Unassembled WGS sequence"/>
</dbReference>
<dbReference type="PATRIC" id="fig|1706436.3.peg.1726"/>
<proteinExistence type="predicted"/>
<sequence>MEILWNRKIVTDEEKSVSEYLLTKSEIVKYIPELVIMNSLLSVTFTHRTYGTSFFTYEFKRDTSSNKFYVLVWRGLRSGDTSPLIFGRVVDEKIKFEKTSH</sequence>
<evidence type="ECO:0000313" key="2">
    <source>
        <dbReference type="EMBL" id="KYC46705.1"/>
    </source>
</evidence>
<evidence type="ECO:0000313" key="1">
    <source>
        <dbReference type="EMBL" id="KYC44456.1"/>
    </source>
</evidence>
<name>A0A150IXU0_9EURY</name>
<gene>
    <name evidence="1" type="ORF">APG10_01707</name>
    <name evidence="2" type="ORF">APG11_01728</name>
    <name evidence="3" type="ORF">APG12_01212</name>
</gene>
<dbReference type="Proteomes" id="UP000092401">
    <property type="component" value="Unassembled WGS sequence"/>
</dbReference>
<dbReference type="PATRIC" id="fig|1706437.3.peg.1737"/>
<dbReference type="EMBL" id="LNGF01000050">
    <property type="protein sequence ID" value="KYC46705.1"/>
    <property type="molecule type" value="Genomic_DNA"/>
</dbReference>
<dbReference type="Proteomes" id="UP000091929">
    <property type="component" value="Unassembled WGS sequence"/>
</dbReference>
<comment type="caution">
    <text evidence="3">The sequence shown here is derived from an EMBL/GenBank/DDBJ whole genome shotgun (WGS) entry which is preliminary data.</text>
</comment>
<evidence type="ECO:0000313" key="3">
    <source>
        <dbReference type="EMBL" id="KYC49813.1"/>
    </source>
</evidence>
<dbReference type="AlphaFoldDB" id="A0A150IXU0"/>